<keyword evidence="4" id="KW-1185">Reference proteome</keyword>
<keyword evidence="2" id="KW-1133">Transmembrane helix</keyword>
<keyword evidence="2" id="KW-0472">Membrane</keyword>
<keyword evidence="2" id="KW-0812">Transmembrane</keyword>
<accession>A0A427YA42</accession>
<evidence type="ECO:0000313" key="4">
    <source>
        <dbReference type="Proteomes" id="UP000279236"/>
    </source>
</evidence>
<sequence>MSYFERLAAQDTKQLIRIAAALSFMLTDTVGLSYNLALMLFGLVAVELSTTGCEQFFLSMDMISGIFDLLSIASPMPGVVSRIVALIVLFLKVPIYLSGVVHLRERGGDLTWSSRGFAPAGWMPAGMPGGGGGGQTLGTGPVPSAAPAPPGSFPSGGYRLGGDEANQPRGQTTRDGYEAIA</sequence>
<organism evidence="3 4">
    <name type="scientific">Apiotrichum porosum</name>
    <dbReference type="NCBI Taxonomy" id="105984"/>
    <lineage>
        <taxon>Eukaryota</taxon>
        <taxon>Fungi</taxon>
        <taxon>Dikarya</taxon>
        <taxon>Basidiomycota</taxon>
        <taxon>Agaricomycotina</taxon>
        <taxon>Tremellomycetes</taxon>
        <taxon>Trichosporonales</taxon>
        <taxon>Trichosporonaceae</taxon>
        <taxon>Apiotrichum</taxon>
    </lineage>
</organism>
<feature type="compositionally biased region" description="Gly residues" evidence="1">
    <location>
        <begin position="128"/>
        <end position="137"/>
    </location>
</feature>
<feature type="transmembrane region" description="Helical" evidence="2">
    <location>
        <begin position="79"/>
        <end position="97"/>
    </location>
</feature>
<proteinExistence type="predicted"/>
<evidence type="ECO:0000256" key="2">
    <source>
        <dbReference type="SAM" id="Phobius"/>
    </source>
</evidence>
<gene>
    <name evidence="3" type="ORF">EHS24_000495</name>
</gene>
<dbReference type="OrthoDB" id="2592270at2759"/>
<feature type="region of interest" description="Disordered" evidence="1">
    <location>
        <begin position="128"/>
        <end position="181"/>
    </location>
</feature>
<feature type="transmembrane region" description="Helical" evidence="2">
    <location>
        <begin position="20"/>
        <end position="44"/>
    </location>
</feature>
<dbReference type="RefSeq" id="XP_028480180.1">
    <property type="nucleotide sequence ID" value="XM_028616323.1"/>
</dbReference>
<dbReference type="Proteomes" id="UP000279236">
    <property type="component" value="Unassembled WGS sequence"/>
</dbReference>
<evidence type="ECO:0000313" key="3">
    <source>
        <dbReference type="EMBL" id="RSH87972.1"/>
    </source>
</evidence>
<reference evidence="3 4" key="1">
    <citation type="submission" date="2018-11" db="EMBL/GenBank/DDBJ databases">
        <title>Genome sequence of Apiotrichum porosum DSM 27194.</title>
        <authorList>
            <person name="Aliyu H."/>
            <person name="Gorte O."/>
            <person name="Ochsenreither K."/>
        </authorList>
    </citation>
    <scope>NUCLEOTIDE SEQUENCE [LARGE SCALE GENOMIC DNA]</scope>
    <source>
        <strain evidence="3 4">DSM 27194</strain>
    </source>
</reference>
<dbReference type="GeneID" id="39585038"/>
<dbReference type="AlphaFoldDB" id="A0A427YA42"/>
<comment type="caution">
    <text evidence="3">The sequence shown here is derived from an EMBL/GenBank/DDBJ whole genome shotgun (WGS) entry which is preliminary data.</text>
</comment>
<protein>
    <submittedName>
        <fullName evidence="3">Uncharacterized protein</fullName>
    </submittedName>
</protein>
<evidence type="ECO:0000256" key="1">
    <source>
        <dbReference type="SAM" id="MobiDB-lite"/>
    </source>
</evidence>
<dbReference type="EMBL" id="RSCE01000001">
    <property type="protein sequence ID" value="RSH87972.1"/>
    <property type="molecule type" value="Genomic_DNA"/>
</dbReference>
<name>A0A427YA42_9TREE</name>